<evidence type="ECO:0000256" key="1">
    <source>
        <dbReference type="SAM" id="SignalP"/>
    </source>
</evidence>
<feature type="signal peptide" evidence="1">
    <location>
        <begin position="1"/>
        <end position="18"/>
    </location>
</feature>
<protein>
    <submittedName>
        <fullName evidence="2">Uncharacterized protein</fullName>
    </submittedName>
</protein>
<dbReference type="EMBL" id="JWZT01000803">
    <property type="protein sequence ID" value="KII73485.1"/>
    <property type="molecule type" value="Genomic_DNA"/>
</dbReference>
<proteinExistence type="predicted"/>
<evidence type="ECO:0000313" key="2">
    <source>
        <dbReference type="EMBL" id="KII73485.1"/>
    </source>
</evidence>
<sequence>MALLYALFAIGYVLKAQAKIAILPAAEIKKKDDLKDMYPYQDGMGGRYKEMMEPQPQDIEKVLPVLKDTKRFKDLSECEVKKMAPGIQGQDPIIAVEVKCKDGSMLYVKITEERIRYIELLSEAPKKI</sequence>
<keyword evidence="3" id="KW-1185">Reference proteome</keyword>
<reference evidence="2 3" key="1">
    <citation type="journal article" date="2014" name="Genome Biol. Evol.">
        <title>The genome of the myxosporean Thelohanellus kitauei shows adaptations to nutrient acquisition within its fish host.</title>
        <authorList>
            <person name="Yang Y."/>
            <person name="Xiong J."/>
            <person name="Zhou Z."/>
            <person name="Huo F."/>
            <person name="Miao W."/>
            <person name="Ran C."/>
            <person name="Liu Y."/>
            <person name="Zhang J."/>
            <person name="Feng J."/>
            <person name="Wang M."/>
            <person name="Wang M."/>
            <person name="Wang L."/>
            <person name="Yao B."/>
        </authorList>
    </citation>
    <scope>NUCLEOTIDE SEQUENCE [LARGE SCALE GENOMIC DNA]</scope>
    <source>
        <strain evidence="2">Wuqing</strain>
    </source>
</reference>
<evidence type="ECO:0000313" key="3">
    <source>
        <dbReference type="Proteomes" id="UP000031668"/>
    </source>
</evidence>
<comment type="caution">
    <text evidence="2">The sequence shown here is derived from an EMBL/GenBank/DDBJ whole genome shotgun (WGS) entry which is preliminary data.</text>
</comment>
<name>A0A0C2NAU8_THEKT</name>
<organism evidence="2 3">
    <name type="scientific">Thelohanellus kitauei</name>
    <name type="common">Myxosporean</name>
    <dbReference type="NCBI Taxonomy" id="669202"/>
    <lineage>
        <taxon>Eukaryota</taxon>
        <taxon>Metazoa</taxon>
        <taxon>Cnidaria</taxon>
        <taxon>Myxozoa</taxon>
        <taxon>Myxosporea</taxon>
        <taxon>Bivalvulida</taxon>
        <taxon>Platysporina</taxon>
        <taxon>Myxobolidae</taxon>
        <taxon>Thelohanellus</taxon>
    </lineage>
</organism>
<dbReference type="AlphaFoldDB" id="A0A0C2NAU8"/>
<keyword evidence="1" id="KW-0732">Signal</keyword>
<feature type="chain" id="PRO_5002152921" evidence="1">
    <location>
        <begin position="19"/>
        <end position="128"/>
    </location>
</feature>
<accession>A0A0C2NAU8</accession>
<dbReference type="Proteomes" id="UP000031668">
    <property type="component" value="Unassembled WGS sequence"/>
</dbReference>
<gene>
    <name evidence="2" type="ORF">RF11_09133</name>
</gene>